<sequence length="128" mass="14464">MKIRTNLILGEGSEANMLDLARSLTWRLAGQHNRVEDMFSGTYTVPFSPHLRAGTRIRLRAPIGDRTRVMEGYVTSRTHTWSRERGGQTSVSVTRMLPAEVYEDPAWFAVGLSEVQVNAKEYLPTARN</sequence>
<gene>
    <name evidence="1" type="ORF">HNR42_000785</name>
</gene>
<evidence type="ECO:0000313" key="2">
    <source>
        <dbReference type="Proteomes" id="UP000569951"/>
    </source>
</evidence>
<accession>A0A841HV62</accession>
<comment type="caution">
    <text evidence="1">The sequence shown here is derived from an EMBL/GenBank/DDBJ whole genome shotgun (WGS) entry which is preliminary data.</text>
</comment>
<dbReference type="AlphaFoldDB" id="A0A841HV62"/>
<dbReference type="RefSeq" id="WP_183984697.1">
    <property type="nucleotide sequence ID" value="NZ_JACHHG010000002.1"/>
</dbReference>
<protein>
    <submittedName>
        <fullName evidence="1">Uncharacterized protein</fullName>
    </submittedName>
</protein>
<name>A0A841HV62_9DEIO</name>
<organism evidence="1 2">
    <name type="scientific">Deinobacterium chartae</name>
    <dbReference type="NCBI Taxonomy" id="521158"/>
    <lineage>
        <taxon>Bacteria</taxon>
        <taxon>Thermotogati</taxon>
        <taxon>Deinococcota</taxon>
        <taxon>Deinococci</taxon>
        <taxon>Deinococcales</taxon>
        <taxon>Deinococcaceae</taxon>
        <taxon>Deinobacterium</taxon>
    </lineage>
</organism>
<keyword evidence="2" id="KW-1185">Reference proteome</keyword>
<dbReference type="EMBL" id="JACHHG010000002">
    <property type="protein sequence ID" value="MBB6097371.1"/>
    <property type="molecule type" value="Genomic_DNA"/>
</dbReference>
<evidence type="ECO:0000313" key="1">
    <source>
        <dbReference type="EMBL" id="MBB6097371.1"/>
    </source>
</evidence>
<dbReference type="Proteomes" id="UP000569951">
    <property type="component" value="Unassembled WGS sequence"/>
</dbReference>
<proteinExistence type="predicted"/>
<reference evidence="1 2" key="1">
    <citation type="submission" date="2020-08" db="EMBL/GenBank/DDBJ databases">
        <title>Genomic Encyclopedia of Type Strains, Phase IV (KMG-IV): sequencing the most valuable type-strain genomes for metagenomic binning, comparative biology and taxonomic classification.</title>
        <authorList>
            <person name="Goeker M."/>
        </authorList>
    </citation>
    <scope>NUCLEOTIDE SEQUENCE [LARGE SCALE GENOMIC DNA]</scope>
    <source>
        <strain evidence="1 2">DSM 21458</strain>
    </source>
</reference>